<dbReference type="Proteomes" id="UP000823388">
    <property type="component" value="Chromosome 3N"/>
</dbReference>
<keyword evidence="2" id="KW-1185">Reference proteome</keyword>
<organism evidence="1 2">
    <name type="scientific">Panicum virgatum</name>
    <name type="common">Blackwell switchgrass</name>
    <dbReference type="NCBI Taxonomy" id="38727"/>
    <lineage>
        <taxon>Eukaryota</taxon>
        <taxon>Viridiplantae</taxon>
        <taxon>Streptophyta</taxon>
        <taxon>Embryophyta</taxon>
        <taxon>Tracheophyta</taxon>
        <taxon>Spermatophyta</taxon>
        <taxon>Magnoliopsida</taxon>
        <taxon>Liliopsida</taxon>
        <taxon>Poales</taxon>
        <taxon>Poaceae</taxon>
        <taxon>PACMAD clade</taxon>
        <taxon>Panicoideae</taxon>
        <taxon>Panicodae</taxon>
        <taxon>Paniceae</taxon>
        <taxon>Panicinae</taxon>
        <taxon>Panicum</taxon>
        <taxon>Panicum sect. Hiantes</taxon>
    </lineage>
</organism>
<gene>
    <name evidence="1" type="ORF">PVAP13_3NG060300</name>
</gene>
<evidence type="ECO:0000313" key="1">
    <source>
        <dbReference type="EMBL" id="KAG2615399.1"/>
    </source>
</evidence>
<evidence type="ECO:0000313" key="2">
    <source>
        <dbReference type="Proteomes" id="UP000823388"/>
    </source>
</evidence>
<dbReference type="EMBL" id="CM029042">
    <property type="protein sequence ID" value="KAG2615399.1"/>
    <property type="molecule type" value="Genomic_DNA"/>
</dbReference>
<reference evidence="1" key="1">
    <citation type="submission" date="2020-05" db="EMBL/GenBank/DDBJ databases">
        <title>WGS assembly of Panicum virgatum.</title>
        <authorList>
            <person name="Lovell J.T."/>
            <person name="Jenkins J."/>
            <person name="Shu S."/>
            <person name="Juenger T.E."/>
            <person name="Schmutz J."/>
        </authorList>
    </citation>
    <scope>NUCLEOTIDE SEQUENCE</scope>
    <source>
        <strain evidence="1">AP13</strain>
    </source>
</reference>
<proteinExistence type="predicted"/>
<accession>A0A8T0U544</accession>
<sequence length="132" mass="15073">MLFPLLFYYILHILRIIKDKLANLQSKGARLVAIFALKVGDKELEHAVLRAPQIPLFCDGLEQAATTLFFLNQSVALVSIFYQDIEHVNGQQIYTVLNTIANKLDDYPPWMADKFQGWVTSKCDLHDSNSIF</sequence>
<comment type="caution">
    <text evidence="1">The sequence shown here is derived from an EMBL/GenBank/DDBJ whole genome shotgun (WGS) entry which is preliminary data.</text>
</comment>
<protein>
    <submittedName>
        <fullName evidence="1">Uncharacterized protein</fullName>
    </submittedName>
</protein>
<dbReference type="AlphaFoldDB" id="A0A8T0U544"/>
<name>A0A8T0U544_PANVG</name>